<dbReference type="EMBL" id="JARKIF010000004">
    <property type="protein sequence ID" value="KAJ7641182.1"/>
    <property type="molecule type" value="Genomic_DNA"/>
</dbReference>
<sequence length="326" mass="36523">MATLVLGMGSIWPCMPPPNMVIFALPALGVIFFRLKRPDSERNTCQMIQLTMISPCSLLSAWSNRNPEVSDTFDTRQSFILAMYHIKNEDQHSTCSLNKLQASHRGRLGDGLVLIGIREGTQTESSHGMGDLNGADILASEEKQNHTSDAYERRSYEDSTWMRDFGLLLLSLPRMFWPRYILPRTGLIGVFHLSSTCIATPSEFGTPLFATNAGSGAGINSQSTSLKEWRYIGPPPYLCHRCALVEFGVIPSARDPTIPKPYPPSVTTPFLDVQCLSNLRVPRRHDVFLGPDRHDLGSRLPTNFYDHRLSPDSAWYFGVFQLFLVV</sequence>
<accession>A0AAD7C7E8</accession>
<evidence type="ECO:0000313" key="1">
    <source>
        <dbReference type="EMBL" id="KAJ7641182.1"/>
    </source>
</evidence>
<organism evidence="1 2">
    <name type="scientific">Roridomyces roridus</name>
    <dbReference type="NCBI Taxonomy" id="1738132"/>
    <lineage>
        <taxon>Eukaryota</taxon>
        <taxon>Fungi</taxon>
        <taxon>Dikarya</taxon>
        <taxon>Basidiomycota</taxon>
        <taxon>Agaricomycotina</taxon>
        <taxon>Agaricomycetes</taxon>
        <taxon>Agaricomycetidae</taxon>
        <taxon>Agaricales</taxon>
        <taxon>Marasmiineae</taxon>
        <taxon>Mycenaceae</taxon>
        <taxon>Roridomyces</taxon>
    </lineage>
</organism>
<proteinExistence type="predicted"/>
<dbReference type="AlphaFoldDB" id="A0AAD7C7E8"/>
<evidence type="ECO:0000313" key="2">
    <source>
        <dbReference type="Proteomes" id="UP001221142"/>
    </source>
</evidence>
<dbReference type="Proteomes" id="UP001221142">
    <property type="component" value="Unassembled WGS sequence"/>
</dbReference>
<protein>
    <submittedName>
        <fullName evidence="1">Uncharacterized protein</fullName>
    </submittedName>
</protein>
<gene>
    <name evidence="1" type="ORF">FB45DRAFT_862431</name>
</gene>
<name>A0AAD7C7E8_9AGAR</name>
<keyword evidence="2" id="KW-1185">Reference proteome</keyword>
<comment type="caution">
    <text evidence="1">The sequence shown here is derived from an EMBL/GenBank/DDBJ whole genome shotgun (WGS) entry which is preliminary data.</text>
</comment>
<reference evidence="1" key="1">
    <citation type="submission" date="2023-03" db="EMBL/GenBank/DDBJ databases">
        <title>Massive genome expansion in bonnet fungi (Mycena s.s.) driven by repeated elements and novel gene families across ecological guilds.</title>
        <authorList>
            <consortium name="Lawrence Berkeley National Laboratory"/>
            <person name="Harder C.B."/>
            <person name="Miyauchi S."/>
            <person name="Viragh M."/>
            <person name="Kuo A."/>
            <person name="Thoen E."/>
            <person name="Andreopoulos B."/>
            <person name="Lu D."/>
            <person name="Skrede I."/>
            <person name="Drula E."/>
            <person name="Henrissat B."/>
            <person name="Morin E."/>
            <person name="Kohler A."/>
            <person name="Barry K."/>
            <person name="LaButti K."/>
            <person name="Morin E."/>
            <person name="Salamov A."/>
            <person name="Lipzen A."/>
            <person name="Mereny Z."/>
            <person name="Hegedus B."/>
            <person name="Baldrian P."/>
            <person name="Stursova M."/>
            <person name="Weitz H."/>
            <person name="Taylor A."/>
            <person name="Grigoriev I.V."/>
            <person name="Nagy L.G."/>
            <person name="Martin F."/>
            <person name="Kauserud H."/>
        </authorList>
    </citation>
    <scope>NUCLEOTIDE SEQUENCE</scope>
    <source>
        <strain evidence="1">9284</strain>
    </source>
</reference>